<dbReference type="Pfam" id="PF13304">
    <property type="entry name" value="AAA_21"/>
    <property type="match status" value="1"/>
</dbReference>
<dbReference type="InterPro" id="IPR022532">
    <property type="entry name" value="DUF3696"/>
</dbReference>
<dbReference type="InterPro" id="IPR003959">
    <property type="entry name" value="ATPase_AAA_core"/>
</dbReference>
<reference evidence="4 5" key="1">
    <citation type="submission" date="2015-09" db="EMBL/GenBank/DDBJ databases">
        <title>Draft genome sequence of Alicyclobacillus ferrooxydans DSM 22381.</title>
        <authorList>
            <person name="Hemp J."/>
        </authorList>
    </citation>
    <scope>NUCLEOTIDE SEQUENCE [LARGE SCALE GENOMIC DNA]</scope>
    <source>
        <strain evidence="4 5">TC-34</strain>
    </source>
</reference>
<dbReference type="GO" id="GO:0016887">
    <property type="term" value="F:ATP hydrolysis activity"/>
    <property type="evidence" value="ECO:0007669"/>
    <property type="project" value="InterPro"/>
</dbReference>
<feature type="domain" description="Endonuclease GajA/Old nuclease/RecF-like AAA" evidence="2">
    <location>
        <begin position="311"/>
        <end position="381"/>
    </location>
</feature>
<dbReference type="AlphaFoldDB" id="A0A0N8PPD0"/>
<organism evidence="4 5">
    <name type="scientific">Alicyclobacillus ferrooxydans</name>
    <dbReference type="NCBI Taxonomy" id="471514"/>
    <lineage>
        <taxon>Bacteria</taxon>
        <taxon>Bacillati</taxon>
        <taxon>Bacillota</taxon>
        <taxon>Bacilli</taxon>
        <taxon>Bacillales</taxon>
        <taxon>Alicyclobacillaceae</taxon>
        <taxon>Alicyclobacillus</taxon>
    </lineage>
</organism>
<dbReference type="PIRSF" id="PIRSF034888">
    <property type="entry name" value="P-loop_UCP034888"/>
    <property type="match status" value="1"/>
</dbReference>
<evidence type="ECO:0000313" key="5">
    <source>
        <dbReference type="Proteomes" id="UP000050482"/>
    </source>
</evidence>
<dbReference type="EMBL" id="LJCO01000042">
    <property type="protein sequence ID" value="KPV43981.1"/>
    <property type="molecule type" value="Genomic_DNA"/>
</dbReference>
<protein>
    <submittedName>
        <fullName evidence="4">Uncharacterized protein</fullName>
    </submittedName>
</protein>
<dbReference type="PANTHER" id="PTHR43581:SF2">
    <property type="entry name" value="EXCINUCLEASE ATPASE SUBUNIT"/>
    <property type="match status" value="1"/>
</dbReference>
<dbReference type="Gene3D" id="3.40.50.300">
    <property type="entry name" value="P-loop containing nucleotide triphosphate hydrolases"/>
    <property type="match status" value="1"/>
</dbReference>
<dbReference type="Pfam" id="PF13175">
    <property type="entry name" value="AAA_15"/>
    <property type="match status" value="1"/>
</dbReference>
<dbReference type="InterPro" id="IPR027417">
    <property type="entry name" value="P-loop_NTPase"/>
</dbReference>
<evidence type="ECO:0000313" key="4">
    <source>
        <dbReference type="EMBL" id="KPV43981.1"/>
    </source>
</evidence>
<sequence length="459" mass="53070">MISMMRLKNVKGYLDTDNIELKPITILIGQNSSGKSSVMRFPLVLKQTILDDSMAPLLFFGRSIDYGSYDDVVFGHDPNREIEFEIKFDPSLLNHRRHYFGDSLLSSNKESLVLNLIVKKYSTTIKVERFIIRQQSGKEFLRAERTQDGTYDIFGHIASDATFRHRNLPLGFDKFLPDVRTIFEALQVQREKRREKVRTLDDFEITLFELYRFLGDYWSEFANKINYIGPFRRTPERAYRYRENAVHHLGGDGEFAPLILSQDMRTKGPVVSNVSQWLEENLGFRLHVDDLRGDMFSIMIEDVTTRVKNNIIDVGHGLSQLIPVVLQTFLATDSSLTVIEQPELHLHPAAQASLADLFINAIKPRNKTGPSFLIETHSEYLLLRLRRYIAEGKLRPSDLALYYSSKNGVTGSNSIKKLDIDRDGFIPDWPEGFFSQDYQETLLLQKAVMRQHGEDKYQW</sequence>
<accession>A0A0N8PPD0</accession>
<dbReference type="InterPro" id="IPR014592">
    <property type="entry name" value="P-loop_UCP034888"/>
</dbReference>
<comment type="caution">
    <text evidence="4">The sequence shown here is derived from an EMBL/GenBank/DDBJ whole genome shotgun (WGS) entry which is preliminary data.</text>
</comment>
<dbReference type="PANTHER" id="PTHR43581">
    <property type="entry name" value="ATP/GTP PHOSPHATASE"/>
    <property type="match status" value="1"/>
</dbReference>
<keyword evidence="5" id="KW-1185">Reference proteome</keyword>
<dbReference type="InterPro" id="IPR051396">
    <property type="entry name" value="Bact_Antivir_Def_Nuclease"/>
</dbReference>
<dbReference type="GO" id="GO:0005524">
    <property type="term" value="F:ATP binding"/>
    <property type="evidence" value="ECO:0007669"/>
    <property type="project" value="InterPro"/>
</dbReference>
<proteinExistence type="predicted"/>
<dbReference type="STRING" id="471514.AN477_09705"/>
<feature type="domain" description="DUF3696" evidence="1">
    <location>
        <begin position="395"/>
        <end position="436"/>
    </location>
</feature>
<evidence type="ECO:0000259" key="3">
    <source>
        <dbReference type="Pfam" id="PF13304"/>
    </source>
</evidence>
<evidence type="ECO:0000259" key="2">
    <source>
        <dbReference type="Pfam" id="PF13175"/>
    </source>
</evidence>
<feature type="domain" description="ATPase AAA-type core" evidence="3">
    <location>
        <begin position="24"/>
        <end position="88"/>
    </location>
</feature>
<dbReference type="Proteomes" id="UP000050482">
    <property type="component" value="Unassembled WGS sequence"/>
</dbReference>
<dbReference type="PATRIC" id="fig|471514.4.peg.519"/>
<evidence type="ECO:0000259" key="1">
    <source>
        <dbReference type="Pfam" id="PF12476"/>
    </source>
</evidence>
<dbReference type="InterPro" id="IPR041685">
    <property type="entry name" value="AAA_GajA/Old/RecF-like"/>
</dbReference>
<dbReference type="Pfam" id="PF12476">
    <property type="entry name" value="DUF3696"/>
    <property type="match status" value="1"/>
</dbReference>
<name>A0A0N8PPD0_9BACL</name>
<dbReference type="SUPFAM" id="SSF52540">
    <property type="entry name" value="P-loop containing nucleoside triphosphate hydrolases"/>
    <property type="match status" value="1"/>
</dbReference>
<gene>
    <name evidence="4" type="ORF">AN477_09705</name>
</gene>